<dbReference type="SUPFAM" id="SSF53474">
    <property type="entry name" value="alpha/beta-Hydrolases"/>
    <property type="match status" value="1"/>
</dbReference>
<reference evidence="5 6" key="1">
    <citation type="submission" date="2024-02" db="EMBL/GenBank/DDBJ databases">
        <title>Discinaceae phylogenomics.</title>
        <authorList>
            <person name="Dirks A.C."/>
            <person name="James T.Y."/>
        </authorList>
    </citation>
    <scope>NUCLEOTIDE SEQUENCE [LARGE SCALE GENOMIC DNA]</scope>
    <source>
        <strain evidence="5 6">ACD0624</strain>
    </source>
</reference>
<accession>A0ABR3G876</accession>
<evidence type="ECO:0000256" key="2">
    <source>
        <dbReference type="ARBA" id="ARBA00022797"/>
    </source>
</evidence>
<dbReference type="EMBL" id="JBBBZM010000183">
    <property type="protein sequence ID" value="KAL0632154.1"/>
    <property type="molecule type" value="Genomic_DNA"/>
</dbReference>
<dbReference type="Pfam" id="PF06441">
    <property type="entry name" value="EHN"/>
    <property type="match status" value="1"/>
</dbReference>
<protein>
    <recommendedName>
        <fullName evidence="4">Epoxide hydrolase N-terminal domain-containing protein</fullName>
    </recommendedName>
</protein>
<keyword evidence="2" id="KW-0058">Aromatic hydrocarbons catabolism</keyword>
<dbReference type="InterPro" id="IPR000639">
    <property type="entry name" value="Epox_hydrolase-like"/>
</dbReference>
<evidence type="ECO:0000259" key="4">
    <source>
        <dbReference type="Pfam" id="PF06441"/>
    </source>
</evidence>
<feature type="domain" description="Epoxide hydrolase N-terminal" evidence="4">
    <location>
        <begin position="7"/>
        <end position="119"/>
    </location>
</feature>
<comment type="similarity">
    <text evidence="1">Belongs to the peptidase S33 family.</text>
</comment>
<dbReference type="Proteomes" id="UP001447188">
    <property type="component" value="Unassembled WGS sequence"/>
</dbReference>
<evidence type="ECO:0000313" key="5">
    <source>
        <dbReference type="EMBL" id="KAL0632154.1"/>
    </source>
</evidence>
<sequence length="411" mass="45926">MSLPTPTPFRIAVPDDLLAFISDRVRTGRLPTALHHEEGGGWSHGLPVETLSTLQKFWTSEYDWRTIEARLNATFKQFTLPISAEGEDLSIHFVHHRSTRQDAIPLLFVHGWPGSFLEVENILPLLTEPASPKHQAFHVVAPSLPGFGFSSAPKNAGFTPKKIAVVLNKLMLSLGYSTYIAQGGDWGSLISRFMGVNHPESCVGIHVNFLVATPPSPLWNPLEVAWLVLRRFTEPEKEKLKRMMWWREKEGGYFQIMGTKPMTVSYALVDSPLGMLAWIREKLELLVDGHTWTNEQCITWAMMYIIPGGVAPANLYKEGFDTLQVELLDHIIGPSVYFGSSSFPKDVGYVPIWWARCKIAKNIVFWAEHEKGGHFASVENPEILVGDIRGFVEKIQGATWAGLIKAGAGDI</sequence>
<evidence type="ECO:0000256" key="1">
    <source>
        <dbReference type="ARBA" id="ARBA00010088"/>
    </source>
</evidence>
<dbReference type="InterPro" id="IPR016292">
    <property type="entry name" value="Epoxide_hydrolase"/>
</dbReference>
<dbReference type="Gene3D" id="3.40.50.1820">
    <property type="entry name" value="alpha/beta hydrolase"/>
    <property type="match status" value="1"/>
</dbReference>
<dbReference type="PIRSF" id="PIRSF001112">
    <property type="entry name" value="Epoxide_hydrolase"/>
    <property type="match status" value="1"/>
</dbReference>
<dbReference type="InterPro" id="IPR029058">
    <property type="entry name" value="AB_hydrolase_fold"/>
</dbReference>
<gene>
    <name evidence="5" type="ORF">Q9L58_008947</name>
</gene>
<dbReference type="PANTHER" id="PTHR21661:SF35">
    <property type="entry name" value="EPOXIDE HYDROLASE"/>
    <property type="match status" value="1"/>
</dbReference>
<name>A0ABR3G876_9PEZI</name>
<dbReference type="InterPro" id="IPR010497">
    <property type="entry name" value="Epoxide_hydro_N"/>
</dbReference>
<evidence type="ECO:0000313" key="6">
    <source>
        <dbReference type="Proteomes" id="UP001447188"/>
    </source>
</evidence>
<keyword evidence="3" id="KW-0378">Hydrolase</keyword>
<comment type="caution">
    <text evidence="5">The sequence shown here is derived from an EMBL/GenBank/DDBJ whole genome shotgun (WGS) entry which is preliminary data.</text>
</comment>
<proteinExistence type="inferred from homology"/>
<dbReference type="PRINTS" id="PR00412">
    <property type="entry name" value="EPOXHYDRLASE"/>
</dbReference>
<dbReference type="PANTHER" id="PTHR21661">
    <property type="entry name" value="EPOXIDE HYDROLASE 1-RELATED"/>
    <property type="match status" value="1"/>
</dbReference>
<evidence type="ECO:0000256" key="3">
    <source>
        <dbReference type="ARBA" id="ARBA00022801"/>
    </source>
</evidence>
<keyword evidence="6" id="KW-1185">Reference proteome</keyword>
<organism evidence="5 6">
    <name type="scientific">Discina gigas</name>
    <dbReference type="NCBI Taxonomy" id="1032678"/>
    <lineage>
        <taxon>Eukaryota</taxon>
        <taxon>Fungi</taxon>
        <taxon>Dikarya</taxon>
        <taxon>Ascomycota</taxon>
        <taxon>Pezizomycotina</taxon>
        <taxon>Pezizomycetes</taxon>
        <taxon>Pezizales</taxon>
        <taxon>Discinaceae</taxon>
        <taxon>Discina</taxon>
    </lineage>
</organism>